<dbReference type="PROSITE" id="PS50878">
    <property type="entry name" value="RT_POL"/>
    <property type="match status" value="1"/>
</dbReference>
<dbReference type="AlphaFoldDB" id="A0AAV1LPQ8"/>
<evidence type="ECO:0000259" key="1">
    <source>
        <dbReference type="PROSITE" id="PS50878"/>
    </source>
</evidence>
<dbReference type="EMBL" id="CAVLGL010000093">
    <property type="protein sequence ID" value="CAK1596004.1"/>
    <property type="molecule type" value="Genomic_DNA"/>
</dbReference>
<reference evidence="2 3" key="1">
    <citation type="submission" date="2023-11" db="EMBL/GenBank/DDBJ databases">
        <authorList>
            <person name="Hedman E."/>
            <person name="Englund M."/>
            <person name="Stromberg M."/>
            <person name="Nyberg Akerstrom W."/>
            <person name="Nylinder S."/>
            <person name="Jareborg N."/>
            <person name="Kallberg Y."/>
            <person name="Kronander E."/>
        </authorList>
    </citation>
    <scope>NUCLEOTIDE SEQUENCE [LARGE SCALE GENOMIC DNA]</scope>
</reference>
<dbReference type="PANTHER" id="PTHR19446">
    <property type="entry name" value="REVERSE TRANSCRIPTASES"/>
    <property type="match status" value="1"/>
</dbReference>
<gene>
    <name evidence="2" type="ORF">PARMNEM_LOCUS15409</name>
</gene>
<dbReference type="InterPro" id="IPR000477">
    <property type="entry name" value="RT_dom"/>
</dbReference>
<feature type="domain" description="Reverse transcriptase" evidence="1">
    <location>
        <begin position="1"/>
        <end position="148"/>
    </location>
</feature>
<comment type="caution">
    <text evidence="2">The sequence shown here is derived from an EMBL/GenBank/DDBJ whole genome shotgun (WGS) entry which is preliminary data.</text>
</comment>
<organism evidence="2 3">
    <name type="scientific">Parnassius mnemosyne</name>
    <name type="common">clouded apollo</name>
    <dbReference type="NCBI Taxonomy" id="213953"/>
    <lineage>
        <taxon>Eukaryota</taxon>
        <taxon>Metazoa</taxon>
        <taxon>Ecdysozoa</taxon>
        <taxon>Arthropoda</taxon>
        <taxon>Hexapoda</taxon>
        <taxon>Insecta</taxon>
        <taxon>Pterygota</taxon>
        <taxon>Neoptera</taxon>
        <taxon>Endopterygota</taxon>
        <taxon>Lepidoptera</taxon>
        <taxon>Glossata</taxon>
        <taxon>Ditrysia</taxon>
        <taxon>Papilionoidea</taxon>
        <taxon>Papilionidae</taxon>
        <taxon>Parnassiinae</taxon>
        <taxon>Parnassini</taxon>
        <taxon>Parnassius</taxon>
        <taxon>Driopa</taxon>
    </lineage>
</organism>
<evidence type="ECO:0000313" key="3">
    <source>
        <dbReference type="Proteomes" id="UP001314205"/>
    </source>
</evidence>
<sequence>MDNCLFIPKAGRKDYALPKSFRPINLSSFLLKTLEKVIDRYIRDVVLARPINYNQSVIDRVEKAQEDKEIALCAFLDIEGAFDSSPTSLLVGGLTPKNVDPTSIRWVKSMLSNRKAKIEPFQTSIEIATTRGCPQGGVLSPLFWTFAS</sequence>
<protein>
    <recommendedName>
        <fullName evidence="1">Reverse transcriptase domain-containing protein</fullName>
    </recommendedName>
</protein>
<accession>A0AAV1LPQ8</accession>
<dbReference type="Pfam" id="PF00078">
    <property type="entry name" value="RVT_1"/>
    <property type="match status" value="1"/>
</dbReference>
<evidence type="ECO:0000313" key="2">
    <source>
        <dbReference type="EMBL" id="CAK1596004.1"/>
    </source>
</evidence>
<proteinExistence type="predicted"/>
<keyword evidence="3" id="KW-1185">Reference proteome</keyword>
<name>A0AAV1LPQ8_9NEOP</name>
<dbReference type="Proteomes" id="UP001314205">
    <property type="component" value="Unassembled WGS sequence"/>
</dbReference>